<keyword evidence="3" id="KW-1185">Reference proteome</keyword>
<evidence type="ECO:0000313" key="3">
    <source>
        <dbReference type="Proteomes" id="UP000183447"/>
    </source>
</evidence>
<dbReference type="RefSeq" id="WP_072340088.1">
    <property type="nucleotide sequence ID" value="NZ_FPKU01000001.1"/>
</dbReference>
<proteinExistence type="predicted"/>
<gene>
    <name evidence="2" type="ORF">SAMN02983003_1346</name>
</gene>
<dbReference type="Proteomes" id="UP000183447">
    <property type="component" value="Unassembled WGS sequence"/>
</dbReference>
<dbReference type="OrthoDB" id="7950406at2"/>
<name>A0A1K2HVP6_9HYPH</name>
<feature type="region of interest" description="Disordered" evidence="1">
    <location>
        <begin position="268"/>
        <end position="295"/>
    </location>
</feature>
<protein>
    <submittedName>
        <fullName evidence="2">Uncharacterized protein</fullName>
    </submittedName>
</protein>
<organism evidence="2 3">
    <name type="scientific">Devosia enhydra</name>
    <dbReference type="NCBI Taxonomy" id="665118"/>
    <lineage>
        <taxon>Bacteria</taxon>
        <taxon>Pseudomonadati</taxon>
        <taxon>Pseudomonadota</taxon>
        <taxon>Alphaproteobacteria</taxon>
        <taxon>Hyphomicrobiales</taxon>
        <taxon>Devosiaceae</taxon>
        <taxon>Devosia</taxon>
    </lineage>
</organism>
<reference evidence="2 3" key="1">
    <citation type="submission" date="2016-11" db="EMBL/GenBank/DDBJ databases">
        <authorList>
            <person name="Jaros S."/>
            <person name="Januszkiewicz K."/>
            <person name="Wedrychowicz H."/>
        </authorList>
    </citation>
    <scope>NUCLEOTIDE SEQUENCE [LARGE SCALE GENOMIC DNA]</scope>
    <source>
        <strain evidence="2 3">ATCC 23634</strain>
    </source>
</reference>
<dbReference type="STRING" id="665118.SAMN02983003_1346"/>
<evidence type="ECO:0000256" key="1">
    <source>
        <dbReference type="SAM" id="MobiDB-lite"/>
    </source>
</evidence>
<accession>A0A1K2HVP6</accession>
<dbReference type="AlphaFoldDB" id="A0A1K2HVP6"/>
<sequence length="308" mass="31514">MKLNPKITSALAWTGLIVVVAVPSVEMFNGGQGERSMSAQPQAVPSTAIPVVPRSEATTAAVPAAATGRPVLEIDRAPAAATVDPVRTASTNAAPANSSDPVDRFVSGGKALPSYISDGGTAAPAKPAVPRTTPPAAANTIPILPSAPTGSVPAAGATTQVAAVDARQAVPYPLPRDLRPANRPDLAGVQTAALPSYPPAYPTTAATPGPIAPSRPADAPLIIDEASIGQPVRPAPSNEGRIITQDDLAGWQSGSLADYLASRGLLAEDEPAPRYQTPRRPLPPADVGDSRDYVPGGFWLSDSPYSRW</sequence>
<evidence type="ECO:0000313" key="2">
    <source>
        <dbReference type="EMBL" id="SFZ82912.1"/>
    </source>
</evidence>
<dbReference type="EMBL" id="FPKU01000001">
    <property type="protein sequence ID" value="SFZ82912.1"/>
    <property type="molecule type" value="Genomic_DNA"/>
</dbReference>